<dbReference type="PROSITE" id="PS50995">
    <property type="entry name" value="HTH_MARR_2"/>
    <property type="match status" value="1"/>
</dbReference>
<dbReference type="InterPro" id="IPR039422">
    <property type="entry name" value="MarR/SlyA-like"/>
</dbReference>
<dbReference type="Pfam" id="PF22381">
    <property type="entry name" value="Staph_reg_Sar_Rot"/>
    <property type="match status" value="1"/>
</dbReference>
<evidence type="ECO:0000256" key="1">
    <source>
        <dbReference type="ARBA" id="ARBA00023015"/>
    </source>
</evidence>
<evidence type="ECO:0000256" key="3">
    <source>
        <dbReference type="ARBA" id="ARBA00023163"/>
    </source>
</evidence>
<dbReference type="SUPFAM" id="SSF46785">
    <property type="entry name" value="Winged helix' DNA-binding domain"/>
    <property type="match status" value="1"/>
</dbReference>
<keyword evidence="2" id="KW-0238">DNA-binding</keyword>
<reference evidence="5 6" key="1">
    <citation type="submission" date="2018-10" db="EMBL/GenBank/DDBJ databases">
        <authorList>
            <person name="Criscuolo A."/>
        </authorList>
    </citation>
    <scope>NUCLEOTIDE SEQUENCE [LARGE SCALE GENOMIC DNA]</scope>
    <source>
        <strain evidence="5">DnA1</strain>
    </source>
</reference>
<dbReference type="Gene3D" id="1.10.10.10">
    <property type="entry name" value="Winged helix-like DNA-binding domain superfamily/Winged helix DNA-binding domain"/>
    <property type="match status" value="1"/>
</dbReference>
<evidence type="ECO:0000256" key="2">
    <source>
        <dbReference type="ARBA" id="ARBA00023125"/>
    </source>
</evidence>
<dbReference type="InterPro" id="IPR000835">
    <property type="entry name" value="HTH_MarR-typ"/>
</dbReference>
<keyword evidence="1" id="KW-0805">Transcription regulation</keyword>
<protein>
    <submittedName>
        <fullName evidence="5">Organic hydroperoxide resistance transcriptional regulator</fullName>
    </submittedName>
</protein>
<dbReference type="InterPro" id="IPR055166">
    <property type="entry name" value="Transc_reg_Sar_Rot_HTH"/>
</dbReference>
<dbReference type="InterPro" id="IPR036390">
    <property type="entry name" value="WH_DNA-bd_sf"/>
</dbReference>
<gene>
    <name evidence="5" type="primary">ohrR_1</name>
    <name evidence="5" type="ORF">PIGHUM_00024</name>
</gene>
<accession>A0A3P4AWV3</accession>
<name>A0A3P4AWV3_9BURK</name>
<dbReference type="InterPro" id="IPR036388">
    <property type="entry name" value="WH-like_DNA-bd_sf"/>
</dbReference>
<organism evidence="5 6">
    <name type="scientific">Pigmentiphaga humi</name>
    <dbReference type="NCBI Taxonomy" id="2478468"/>
    <lineage>
        <taxon>Bacteria</taxon>
        <taxon>Pseudomonadati</taxon>
        <taxon>Pseudomonadota</taxon>
        <taxon>Betaproteobacteria</taxon>
        <taxon>Burkholderiales</taxon>
        <taxon>Alcaligenaceae</taxon>
        <taxon>Pigmentiphaga</taxon>
    </lineage>
</organism>
<dbReference type="PRINTS" id="PR00598">
    <property type="entry name" value="HTHMARR"/>
</dbReference>
<feature type="domain" description="HTH marR-type" evidence="4">
    <location>
        <begin position="5"/>
        <end position="137"/>
    </location>
</feature>
<dbReference type="PANTHER" id="PTHR33164:SF43">
    <property type="entry name" value="HTH-TYPE TRANSCRIPTIONAL REPRESSOR YETL"/>
    <property type="match status" value="1"/>
</dbReference>
<evidence type="ECO:0000313" key="5">
    <source>
        <dbReference type="EMBL" id="VCU67978.1"/>
    </source>
</evidence>
<dbReference type="Proteomes" id="UP000277294">
    <property type="component" value="Unassembled WGS sequence"/>
</dbReference>
<dbReference type="GO" id="GO:0003700">
    <property type="term" value="F:DNA-binding transcription factor activity"/>
    <property type="evidence" value="ECO:0007669"/>
    <property type="project" value="InterPro"/>
</dbReference>
<sequence>MYRLEDSFPYLLNRVGVLIAELFIERLKPYGLTLPMYRVLVALWEKGDQRLNELSRATTLELSSLSRLVGTMEDRGYLVRVRLEDNARAVAINLTDSGRALAEELIPVAQHFEEVAIHSFGKAEVARLKEAMHAVYEHLIAVDPKRLAEQPSRKPPRR</sequence>
<proteinExistence type="predicted"/>
<evidence type="ECO:0000313" key="6">
    <source>
        <dbReference type="Proteomes" id="UP000277294"/>
    </source>
</evidence>
<keyword evidence="6" id="KW-1185">Reference proteome</keyword>
<keyword evidence="3" id="KW-0804">Transcription</keyword>
<evidence type="ECO:0000259" key="4">
    <source>
        <dbReference type="PROSITE" id="PS50995"/>
    </source>
</evidence>
<dbReference type="GO" id="GO:0003677">
    <property type="term" value="F:DNA binding"/>
    <property type="evidence" value="ECO:0007669"/>
    <property type="project" value="UniProtKB-KW"/>
</dbReference>
<dbReference type="AlphaFoldDB" id="A0A3P4AWV3"/>
<dbReference type="OrthoDB" id="1467380at2"/>
<dbReference type="EMBL" id="UWPJ01000004">
    <property type="protein sequence ID" value="VCU67978.1"/>
    <property type="molecule type" value="Genomic_DNA"/>
</dbReference>
<dbReference type="GO" id="GO:0006950">
    <property type="term" value="P:response to stress"/>
    <property type="evidence" value="ECO:0007669"/>
    <property type="project" value="TreeGrafter"/>
</dbReference>
<dbReference type="RefSeq" id="WP_124077215.1">
    <property type="nucleotide sequence ID" value="NZ_UWPJ01000004.1"/>
</dbReference>
<dbReference type="PANTHER" id="PTHR33164">
    <property type="entry name" value="TRANSCRIPTIONAL REGULATOR, MARR FAMILY"/>
    <property type="match status" value="1"/>
</dbReference>
<dbReference type="SMART" id="SM00347">
    <property type="entry name" value="HTH_MARR"/>
    <property type="match status" value="1"/>
</dbReference>